<dbReference type="Gene3D" id="3.40.50.200">
    <property type="entry name" value="Peptidase S8/S53 domain"/>
    <property type="match status" value="1"/>
</dbReference>
<keyword evidence="4" id="KW-0732">Signal</keyword>
<dbReference type="PRINTS" id="PR00723">
    <property type="entry name" value="SUBTILISIN"/>
</dbReference>
<dbReference type="GO" id="GO:0000139">
    <property type="term" value="C:Golgi membrane"/>
    <property type="evidence" value="ECO:0007669"/>
    <property type="project" value="TreeGrafter"/>
</dbReference>
<keyword evidence="7" id="KW-0865">Zymogen</keyword>
<dbReference type="PROSITE" id="PS51892">
    <property type="entry name" value="SUBTILASE"/>
    <property type="match status" value="1"/>
</dbReference>
<dbReference type="GO" id="GO:0005802">
    <property type="term" value="C:trans-Golgi network"/>
    <property type="evidence" value="ECO:0007669"/>
    <property type="project" value="TreeGrafter"/>
</dbReference>
<reference evidence="13" key="2">
    <citation type="submission" date="2025-09" db="UniProtKB">
        <authorList>
            <consortium name="Ensembl"/>
        </authorList>
    </citation>
    <scope>IDENTIFICATION</scope>
</reference>
<name>A0A8C4PY93_EPTBU</name>
<dbReference type="AlphaFoldDB" id="A0A8C4PY93"/>
<evidence type="ECO:0000256" key="4">
    <source>
        <dbReference type="ARBA" id="ARBA00022729"/>
    </source>
</evidence>
<keyword evidence="2 11" id="KW-0645">Protease</keyword>
<dbReference type="InterPro" id="IPR023828">
    <property type="entry name" value="Peptidase_S8_Ser-AS"/>
</dbReference>
<keyword evidence="5 11" id="KW-0378">Hydrolase</keyword>
<sequence length="578" mass="62848">MAAWKRNVTGAGVVVSILDDGVDYTHPDLKNNYDPQASFDLNNRYFLDYDPKPHLNNGSEFNWHGTKCAGEVAMEANNSICGVGVAYDASIGGIRMLDGVVTDSVEAAALSYNNQHIDIYTCCWGPSDDGLKLSGPKQLVSLAMQEGAEKGRGGKGSIFVWATGNGGLMGDHCGADGYVGSPYTLAIGSVSAQGLTTFYSESCSAVMAVVPTGESFSFEDLGNKMITTVPGGGCGNYFSGTSSAAPLAAGVIALALQANPRLTWRDVQYLVASTSKITDPLSRGWQVNGAGYHTHNEYGFGVMDAGLLVQQAMLWTSVGPVRICQATVDVEPQAIQSRGKLELNLEMDGCRDTAHHISSLEHVQVAITLSSSCRGNIGVTLISPFGTISELLAPRFLDNSTEGLKDWSFLSVQMWGERPEGTWTLQIFDKTGTVADCYVSSSESQAGTLEAVSFTFRGTNELIRSHELSDFSNMQMFTPGYNVEDVWRQKRVDHMMIEKEFAHENLNKIIAEDIPLGWQHPHKDNLRPGTMEAGMESSSLARKIFETWKHLRKEMTHLWDYIRSINSLKEQSALNDGG</sequence>
<dbReference type="Gene3D" id="2.60.120.260">
    <property type="entry name" value="Galactose-binding domain-like"/>
    <property type="match status" value="1"/>
</dbReference>
<evidence type="ECO:0000256" key="6">
    <source>
        <dbReference type="ARBA" id="ARBA00022825"/>
    </source>
</evidence>
<protein>
    <recommendedName>
        <fullName evidence="12">P/Homo B domain-containing protein</fullName>
    </recommendedName>
</protein>
<proteinExistence type="inferred from homology"/>
<dbReference type="InterPro" id="IPR023827">
    <property type="entry name" value="Peptidase_S8_Asp-AS"/>
</dbReference>
<dbReference type="Pfam" id="PF00082">
    <property type="entry name" value="Peptidase_S8"/>
    <property type="match status" value="1"/>
</dbReference>
<dbReference type="InterPro" id="IPR002884">
    <property type="entry name" value="P_dom"/>
</dbReference>
<dbReference type="CDD" id="cd04059">
    <property type="entry name" value="Peptidases_S8_Protein_convertases_Kexins_Furin-like"/>
    <property type="match status" value="1"/>
</dbReference>
<comment type="similarity">
    <text evidence="1">Belongs to the peptidase S8 family. Furin subfamily.</text>
</comment>
<keyword evidence="3" id="KW-0165">Cleavage on pair of basic residues</keyword>
<dbReference type="PANTHER" id="PTHR42884:SF23">
    <property type="entry name" value="FURIN-LIKE PROTEASE 2"/>
    <property type="match status" value="1"/>
</dbReference>
<dbReference type="GO" id="GO:0004252">
    <property type="term" value="F:serine-type endopeptidase activity"/>
    <property type="evidence" value="ECO:0007669"/>
    <property type="project" value="UniProtKB-UniRule"/>
</dbReference>
<evidence type="ECO:0000256" key="11">
    <source>
        <dbReference type="PROSITE-ProRule" id="PRU01240"/>
    </source>
</evidence>
<dbReference type="Pfam" id="PF01483">
    <property type="entry name" value="P_proprotein"/>
    <property type="match status" value="1"/>
</dbReference>
<keyword evidence="9" id="KW-0325">Glycoprotein</keyword>
<evidence type="ECO:0000256" key="2">
    <source>
        <dbReference type="ARBA" id="ARBA00022670"/>
    </source>
</evidence>
<dbReference type="OMA" id="MSACAYE"/>
<evidence type="ECO:0000313" key="13">
    <source>
        <dbReference type="Ensembl" id="ENSEBUP00000004490.1"/>
    </source>
</evidence>
<dbReference type="PROSITE" id="PS00137">
    <property type="entry name" value="SUBTILASE_HIS"/>
    <property type="match status" value="1"/>
</dbReference>
<dbReference type="PROSITE" id="PS00138">
    <property type="entry name" value="SUBTILASE_SER"/>
    <property type="match status" value="1"/>
</dbReference>
<feature type="domain" description="P/Homo B" evidence="12">
    <location>
        <begin position="318"/>
        <end position="462"/>
    </location>
</feature>
<evidence type="ECO:0000256" key="10">
    <source>
        <dbReference type="PIRSR" id="PIRSR615500-1"/>
    </source>
</evidence>
<dbReference type="GO" id="GO:0016485">
    <property type="term" value="P:protein processing"/>
    <property type="evidence" value="ECO:0007669"/>
    <property type="project" value="TreeGrafter"/>
</dbReference>
<dbReference type="GeneTree" id="ENSGT00940000166515"/>
<dbReference type="FunFam" id="2.60.120.260:FF:000006">
    <property type="entry name" value="Proprotein convertase subtilisin/kexin type 5"/>
    <property type="match status" value="1"/>
</dbReference>
<evidence type="ECO:0000259" key="12">
    <source>
        <dbReference type="PROSITE" id="PS51829"/>
    </source>
</evidence>
<evidence type="ECO:0000313" key="14">
    <source>
        <dbReference type="Proteomes" id="UP000694388"/>
    </source>
</evidence>
<dbReference type="InterPro" id="IPR022398">
    <property type="entry name" value="Peptidase_S8_His-AS"/>
</dbReference>
<feature type="active site" description="Charge relay system" evidence="10 11">
    <location>
        <position position="242"/>
    </location>
</feature>
<evidence type="ECO:0000256" key="1">
    <source>
        <dbReference type="ARBA" id="ARBA00005325"/>
    </source>
</evidence>
<keyword evidence="6 11" id="KW-0720">Serine protease</keyword>
<dbReference type="InterPro" id="IPR015500">
    <property type="entry name" value="Peptidase_S8_subtilisin-rel"/>
</dbReference>
<dbReference type="InterPro" id="IPR036852">
    <property type="entry name" value="Peptidase_S8/S53_dom_sf"/>
</dbReference>
<dbReference type="Proteomes" id="UP000694388">
    <property type="component" value="Unplaced"/>
</dbReference>
<evidence type="ECO:0000256" key="8">
    <source>
        <dbReference type="ARBA" id="ARBA00023157"/>
    </source>
</evidence>
<accession>A0A8C4PY93</accession>
<dbReference type="SUPFAM" id="SSF52743">
    <property type="entry name" value="Subtilisin-like"/>
    <property type="match status" value="1"/>
</dbReference>
<keyword evidence="8" id="KW-1015">Disulfide bond</keyword>
<dbReference type="InterPro" id="IPR034182">
    <property type="entry name" value="Kexin/furin"/>
</dbReference>
<feature type="active site" description="Charge relay system" evidence="10 11">
    <location>
        <position position="64"/>
    </location>
</feature>
<organism evidence="13 14">
    <name type="scientific">Eptatretus burgeri</name>
    <name type="common">Inshore hagfish</name>
    <dbReference type="NCBI Taxonomy" id="7764"/>
    <lineage>
        <taxon>Eukaryota</taxon>
        <taxon>Metazoa</taxon>
        <taxon>Chordata</taxon>
        <taxon>Craniata</taxon>
        <taxon>Vertebrata</taxon>
        <taxon>Cyclostomata</taxon>
        <taxon>Myxini</taxon>
        <taxon>Myxiniformes</taxon>
        <taxon>Myxinidae</taxon>
        <taxon>Eptatretinae</taxon>
        <taxon>Eptatretus</taxon>
    </lineage>
</organism>
<evidence type="ECO:0000256" key="3">
    <source>
        <dbReference type="ARBA" id="ARBA00022685"/>
    </source>
</evidence>
<dbReference type="InterPro" id="IPR000209">
    <property type="entry name" value="Peptidase_S8/S53_dom"/>
</dbReference>
<reference evidence="13" key="1">
    <citation type="submission" date="2025-08" db="UniProtKB">
        <authorList>
            <consortium name="Ensembl"/>
        </authorList>
    </citation>
    <scope>IDENTIFICATION</scope>
</reference>
<evidence type="ECO:0000256" key="7">
    <source>
        <dbReference type="ARBA" id="ARBA00023145"/>
    </source>
</evidence>
<dbReference type="Ensembl" id="ENSEBUT00000004928.1">
    <property type="protein sequence ID" value="ENSEBUP00000004490.1"/>
    <property type="gene ID" value="ENSEBUG00000003171.1"/>
</dbReference>
<dbReference type="SUPFAM" id="SSF49785">
    <property type="entry name" value="Galactose-binding domain-like"/>
    <property type="match status" value="1"/>
</dbReference>
<dbReference type="PROSITE" id="PS51829">
    <property type="entry name" value="P_HOMO_B"/>
    <property type="match status" value="1"/>
</dbReference>
<evidence type="ECO:0000256" key="5">
    <source>
        <dbReference type="ARBA" id="ARBA00022801"/>
    </source>
</evidence>
<feature type="active site" description="Charge relay system" evidence="10 11">
    <location>
        <position position="19"/>
    </location>
</feature>
<dbReference type="PANTHER" id="PTHR42884">
    <property type="entry name" value="PROPROTEIN CONVERTASE SUBTILISIN/KEXIN-RELATED"/>
    <property type="match status" value="1"/>
</dbReference>
<evidence type="ECO:0000256" key="9">
    <source>
        <dbReference type="ARBA" id="ARBA00023180"/>
    </source>
</evidence>
<dbReference type="InterPro" id="IPR008979">
    <property type="entry name" value="Galactose-bd-like_sf"/>
</dbReference>
<dbReference type="PROSITE" id="PS00136">
    <property type="entry name" value="SUBTILASE_ASP"/>
    <property type="match status" value="1"/>
</dbReference>
<keyword evidence="14" id="KW-1185">Reference proteome</keyword>
<dbReference type="FunFam" id="3.40.50.200:FF:000021">
    <property type="entry name" value="Proprotein convertase subtilisin/kexin type 5a"/>
    <property type="match status" value="1"/>
</dbReference>